<evidence type="ECO:0000256" key="3">
    <source>
        <dbReference type="ARBA" id="ARBA00023140"/>
    </source>
</evidence>
<dbReference type="EMBL" id="ML992663">
    <property type="protein sequence ID" value="KAF2217023.1"/>
    <property type="molecule type" value="Genomic_DNA"/>
</dbReference>
<keyword evidence="3" id="KW-0576">Peroxisome</keyword>
<dbReference type="InterPro" id="IPR008733">
    <property type="entry name" value="PEX11"/>
</dbReference>
<reference evidence="7" key="1">
    <citation type="journal article" date="2020" name="Stud. Mycol.">
        <title>101 Dothideomycetes genomes: a test case for predicting lifestyles and emergence of pathogens.</title>
        <authorList>
            <person name="Haridas S."/>
            <person name="Albert R."/>
            <person name="Binder M."/>
            <person name="Bloem J."/>
            <person name="Labutti K."/>
            <person name="Salamov A."/>
            <person name="Andreopoulos B."/>
            <person name="Baker S."/>
            <person name="Barry K."/>
            <person name="Bills G."/>
            <person name="Bluhm B."/>
            <person name="Cannon C."/>
            <person name="Castanera R."/>
            <person name="Culley D."/>
            <person name="Daum C."/>
            <person name="Ezra D."/>
            <person name="Gonzalez J."/>
            <person name="Henrissat B."/>
            <person name="Kuo A."/>
            <person name="Liang C."/>
            <person name="Lipzen A."/>
            <person name="Lutzoni F."/>
            <person name="Magnuson J."/>
            <person name="Mondo S."/>
            <person name="Nolan M."/>
            <person name="Ohm R."/>
            <person name="Pangilinan J."/>
            <person name="Park H.-J."/>
            <person name="Ramirez L."/>
            <person name="Alfaro M."/>
            <person name="Sun H."/>
            <person name="Tritt A."/>
            <person name="Yoshinaga Y."/>
            <person name="Zwiers L.-H."/>
            <person name="Turgeon B."/>
            <person name="Goodwin S."/>
            <person name="Spatafora J."/>
            <person name="Crous P."/>
            <person name="Grigoriev I."/>
        </authorList>
    </citation>
    <scope>NUCLEOTIDE SEQUENCE</scope>
    <source>
        <strain evidence="7">SCOH1-5</strain>
    </source>
</reference>
<dbReference type="OrthoDB" id="3636394at2759"/>
<protein>
    <recommendedName>
        <fullName evidence="9">Peroxisomal biogenesis factor 11</fullName>
    </recommendedName>
</protein>
<accession>A0A6A6FUA5</accession>
<comment type="subcellular location">
    <subcellularLocation>
        <location evidence="4">Peroxisome membrane</location>
    </subcellularLocation>
</comment>
<feature type="region of interest" description="Disordered" evidence="5">
    <location>
        <begin position="148"/>
        <end position="182"/>
    </location>
</feature>
<keyword evidence="6" id="KW-0812">Transmembrane</keyword>
<feature type="transmembrane region" description="Helical" evidence="6">
    <location>
        <begin position="126"/>
        <end position="144"/>
    </location>
</feature>
<dbReference type="PANTHER" id="PTHR12652">
    <property type="entry name" value="PEROXISOMAL BIOGENESIS FACTOR 11"/>
    <property type="match status" value="1"/>
</dbReference>
<organism evidence="7 8">
    <name type="scientific">Cercospora zeae-maydis SCOH1-5</name>
    <dbReference type="NCBI Taxonomy" id="717836"/>
    <lineage>
        <taxon>Eukaryota</taxon>
        <taxon>Fungi</taxon>
        <taxon>Dikarya</taxon>
        <taxon>Ascomycota</taxon>
        <taxon>Pezizomycotina</taxon>
        <taxon>Dothideomycetes</taxon>
        <taxon>Dothideomycetidae</taxon>
        <taxon>Mycosphaerellales</taxon>
        <taxon>Mycosphaerellaceae</taxon>
        <taxon>Cercospora</taxon>
    </lineage>
</organism>
<evidence type="ECO:0000256" key="1">
    <source>
        <dbReference type="ARBA" id="ARBA00022593"/>
    </source>
</evidence>
<feature type="transmembrane region" description="Helical" evidence="6">
    <location>
        <begin position="89"/>
        <end position="114"/>
    </location>
</feature>
<dbReference type="AlphaFoldDB" id="A0A6A6FUA5"/>
<gene>
    <name evidence="7" type="ORF">CERZMDRAFT_93087</name>
</gene>
<sequence length="250" mass="27970">MLQSIVRFSEDAAALEKTLRGLQGFVTIAVGLAQSREDIDFWLKLRAQFALGRRYFRLLKWHPCWKNASCTATNPDLGSLRRTLEVIKFSFLGMYFFLEMFTITNALGATDYAWGPKVQREANKCWFYSISVSIFLCLWAWLMPETTPKQSNGKAEHVPSSEKDTAGPEKPSVASPSNTAKSWAPNPEIRIQLAIDFSDLVVPGSAVGWIPVGSITVGVASTISTFITGRQVWNRVQQRAIQPCMEKNKS</sequence>
<evidence type="ECO:0000313" key="8">
    <source>
        <dbReference type="Proteomes" id="UP000799539"/>
    </source>
</evidence>
<dbReference type="PANTHER" id="PTHR12652:SF23">
    <property type="entry name" value="MICROBODY (PEROXISOME) PROLIFERATION PROTEIN PEROXIN 11B (EUROFUNG)"/>
    <property type="match status" value="1"/>
</dbReference>
<evidence type="ECO:0000256" key="4">
    <source>
        <dbReference type="ARBA" id="ARBA00046271"/>
    </source>
</evidence>
<feature type="compositionally biased region" description="Basic and acidic residues" evidence="5">
    <location>
        <begin position="154"/>
        <end position="167"/>
    </location>
</feature>
<dbReference type="Pfam" id="PF05648">
    <property type="entry name" value="PEX11"/>
    <property type="match status" value="1"/>
</dbReference>
<evidence type="ECO:0000313" key="7">
    <source>
        <dbReference type="EMBL" id="KAF2217023.1"/>
    </source>
</evidence>
<dbReference type="Proteomes" id="UP000799539">
    <property type="component" value="Unassembled WGS sequence"/>
</dbReference>
<evidence type="ECO:0000256" key="5">
    <source>
        <dbReference type="SAM" id="MobiDB-lite"/>
    </source>
</evidence>
<name>A0A6A6FUA5_9PEZI</name>
<evidence type="ECO:0008006" key="9">
    <source>
        <dbReference type="Google" id="ProtNLM"/>
    </source>
</evidence>
<keyword evidence="1" id="KW-0962">Peroxisome biogenesis</keyword>
<dbReference type="GO" id="GO:0005778">
    <property type="term" value="C:peroxisomal membrane"/>
    <property type="evidence" value="ECO:0007669"/>
    <property type="project" value="UniProtKB-SubCell"/>
</dbReference>
<proteinExistence type="predicted"/>
<keyword evidence="8" id="KW-1185">Reference proteome</keyword>
<evidence type="ECO:0000256" key="2">
    <source>
        <dbReference type="ARBA" id="ARBA00023136"/>
    </source>
</evidence>
<dbReference type="GO" id="GO:0016559">
    <property type="term" value="P:peroxisome fission"/>
    <property type="evidence" value="ECO:0007669"/>
    <property type="project" value="InterPro"/>
</dbReference>
<keyword evidence="2 6" id="KW-0472">Membrane</keyword>
<keyword evidence="6" id="KW-1133">Transmembrane helix</keyword>
<evidence type="ECO:0000256" key="6">
    <source>
        <dbReference type="SAM" id="Phobius"/>
    </source>
</evidence>